<feature type="compositionally biased region" description="Basic and acidic residues" evidence="4">
    <location>
        <begin position="333"/>
        <end position="348"/>
    </location>
</feature>
<reference evidence="9" key="1">
    <citation type="journal article" date="2019" name="Int. J. Syst. Evol. Microbiol.">
        <title>The Global Catalogue of Microorganisms (GCM) 10K type strain sequencing project: providing services to taxonomists for standard genome sequencing and annotation.</title>
        <authorList>
            <consortium name="The Broad Institute Genomics Platform"/>
            <consortium name="The Broad Institute Genome Sequencing Center for Infectious Disease"/>
            <person name="Wu L."/>
            <person name="Ma J."/>
        </authorList>
    </citation>
    <scope>NUCLEOTIDE SEQUENCE [LARGE SCALE GENOMIC DNA]</scope>
    <source>
        <strain evidence="9">XZYJ18</strain>
    </source>
</reference>
<feature type="domain" description="Thiamine pyrophosphate enzyme TPP-binding" evidence="6">
    <location>
        <begin position="394"/>
        <end position="535"/>
    </location>
</feature>
<evidence type="ECO:0000313" key="9">
    <source>
        <dbReference type="Proteomes" id="UP001595923"/>
    </source>
</evidence>
<keyword evidence="2 3" id="KW-0786">Thiamine pyrophosphate</keyword>
<dbReference type="Pfam" id="PF02776">
    <property type="entry name" value="TPP_enzyme_N"/>
    <property type="match status" value="1"/>
</dbReference>
<evidence type="ECO:0000259" key="7">
    <source>
        <dbReference type="Pfam" id="PF02776"/>
    </source>
</evidence>
<feature type="domain" description="Thiamine pyrophosphate enzyme N-terminal TPP-binding" evidence="7">
    <location>
        <begin position="10"/>
        <end position="112"/>
    </location>
</feature>
<dbReference type="PANTHER" id="PTHR18968">
    <property type="entry name" value="THIAMINE PYROPHOSPHATE ENZYMES"/>
    <property type="match status" value="1"/>
</dbReference>
<dbReference type="InterPro" id="IPR012001">
    <property type="entry name" value="Thiamin_PyroP_enz_TPP-bd_dom"/>
</dbReference>
<proteinExistence type="inferred from homology"/>
<evidence type="ECO:0000256" key="4">
    <source>
        <dbReference type="SAM" id="MobiDB-lite"/>
    </source>
</evidence>
<evidence type="ECO:0000256" key="3">
    <source>
        <dbReference type="RuleBase" id="RU362132"/>
    </source>
</evidence>
<evidence type="ECO:0000256" key="1">
    <source>
        <dbReference type="ARBA" id="ARBA00007812"/>
    </source>
</evidence>
<dbReference type="PROSITE" id="PS00187">
    <property type="entry name" value="TPP_ENZYMES"/>
    <property type="match status" value="1"/>
</dbReference>
<dbReference type="InterPro" id="IPR045229">
    <property type="entry name" value="TPP_enz"/>
</dbReference>
<dbReference type="InterPro" id="IPR011766">
    <property type="entry name" value="TPP_enzyme_TPP-bd"/>
</dbReference>
<dbReference type="Proteomes" id="UP001595923">
    <property type="component" value="Unassembled WGS sequence"/>
</dbReference>
<name>A0ABV9DS01_9ACTN</name>
<dbReference type="SUPFAM" id="SSF52518">
    <property type="entry name" value="Thiamin diphosphate-binding fold (THDP-binding)"/>
    <property type="match status" value="2"/>
</dbReference>
<dbReference type="InterPro" id="IPR029061">
    <property type="entry name" value="THDP-binding"/>
</dbReference>
<dbReference type="EMBL" id="JBHSFQ010000002">
    <property type="protein sequence ID" value="MFC4560946.1"/>
    <property type="molecule type" value="Genomic_DNA"/>
</dbReference>
<evidence type="ECO:0000256" key="2">
    <source>
        <dbReference type="ARBA" id="ARBA00023052"/>
    </source>
</evidence>
<dbReference type="InterPro" id="IPR000399">
    <property type="entry name" value="TPP-bd_CS"/>
</dbReference>
<dbReference type="CDD" id="cd07035">
    <property type="entry name" value="TPP_PYR_POX_like"/>
    <property type="match status" value="1"/>
</dbReference>
<comment type="caution">
    <text evidence="8">The sequence shown here is derived from an EMBL/GenBank/DDBJ whole genome shotgun (WGS) entry which is preliminary data.</text>
</comment>
<dbReference type="Gene3D" id="3.40.50.1220">
    <property type="entry name" value="TPP-binding domain"/>
    <property type="match status" value="1"/>
</dbReference>
<feature type="domain" description="Thiamine pyrophosphate enzyme central" evidence="5">
    <location>
        <begin position="197"/>
        <end position="329"/>
    </location>
</feature>
<evidence type="ECO:0000259" key="5">
    <source>
        <dbReference type="Pfam" id="PF00205"/>
    </source>
</evidence>
<dbReference type="Pfam" id="PF02775">
    <property type="entry name" value="TPP_enzyme_C"/>
    <property type="match status" value="1"/>
</dbReference>
<organism evidence="8 9">
    <name type="scientific">Nocardiopsis mangrovi</name>
    <dbReference type="NCBI Taxonomy" id="1179818"/>
    <lineage>
        <taxon>Bacteria</taxon>
        <taxon>Bacillati</taxon>
        <taxon>Actinomycetota</taxon>
        <taxon>Actinomycetes</taxon>
        <taxon>Streptosporangiales</taxon>
        <taxon>Nocardiopsidaceae</taxon>
        <taxon>Nocardiopsis</taxon>
    </lineage>
</organism>
<sequence>MTAAGGTGRTVRDATLDVLREFGLTTLFTNPGSTEIPFLTDLPDDIRPVLALHEGSVVGMATGWAIARGGPALVQLHTTAGLGNAVGALATARANRAPLVVLVGQQDRRHLATEPFLAGRLRGLAGDYPVGTDEPATAQDVPGAVARAHHAAVHGRGPALVIVPVDDWARPAADGAERAAASRVARGAAADPSGPAEIAALIDTAAAPALVTGAGTDTGDGWAALVALAERIGAPVHQESFGARAGFPQDHPLFAGILPADRPGLRAALAGHDAVVAVGAPVFRQYMFAEGPLVEPGTRLALLTDDPAEAHRSPVELAVLGPLPAALRAVTERVRAREPRPSAGEDRPGAQAAAAPPAGGGGPLPPAHVFAELARRARPDTVIVEETPSSRPDLHRHLPARRPLGFLSAAMGGLGFALPGAIGVRMARPDRPVIAVVGDGSCLYQVQALWSAAHYRAGVLVAVLSNGCYAVMDRLAERAGGKPSWPPFEEVSVAALARGLGCTARRVTTHAELTDALDAILPALHDRRDPVLLDIAVATDASFQP</sequence>
<dbReference type="InterPro" id="IPR012000">
    <property type="entry name" value="Thiamin_PyroP_enz_cen_dom"/>
</dbReference>
<dbReference type="SUPFAM" id="SSF52467">
    <property type="entry name" value="DHS-like NAD/FAD-binding domain"/>
    <property type="match status" value="1"/>
</dbReference>
<dbReference type="InterPro" id="IPR029035">
    <property type="entry name" value="DHS-like_NAD/FAD-binding_dom"/>
</dbReference>
<dbReference type="RefSeq" id="WP_378571512.1">
    <property type="nucleotide sequence ID" value="NZ_JBHSFQ010000002.1"/>
</dbReference>
<evidence type="ECO:0000313" key="8">
    <source>
        <dbReference type="EMBL" id="MFC4560946.1"/>
    </source>
</evidence>
<dbReference type="PANTHER" id="PTHR18968:SF133">
    <property type="entry name" value="BENZOYLFORMATE DECARBOXYLASE"/>
    <property type="match status" value="1"/>
</dbReference>
<evidence type="ECO:0000259" key="6">
    <source>
        <dbReference type="Pfam" id="PF02775"/>
    </source>
</evidence>
<comment type="similarity">
    <text evidence="1 3">Belongs to the TPP enzyme family.</text>
</comment>
<dbReference type="Pfam" id="PF00205">
    <property type="entry name" value="TPP_enzyme_M"/>
    <property type="match status" value="1"/>
</dbReference>
<protein>
    <submittedName>
        <fullName evidence="8">Thiamine pyrophosphate-dependent enzyme</fullName>
    </submittedName>
</protein>
<gene>
    <name evidence="8" type="ORF">ACFO4E_03635</name>
</gene>
<feature type="region of interest" description="Disordered" evidence="4">
    <location>
        <begin position="333"/>
        <end position="367"/>
    </location>
</feature>
<dbReference type="Gene3D" id="3.40.50.970">
    <property type="match status" value="2"/>
</dbReference>
<accession>A0ABV9DS01</accession>
<keyword evidence="9" id="KW-1185">Reference proteome</keyword>
<dbReference type="CDD" id="cd02002">
    <property type="entry name" value="TPP_BFDC"/>
    <property type="match status" value="1"/>
</dbReference>